<dbReference type="PANTHER" id="PTHR46986">
    <property type="entry name" value="ENDORIBONUCLEASE YBEY, CHLOROPLASTIC"/>
    <property type="match status" value="1"/>
</dbReference>
<dbReference type="EMBL" id="JAUHHV010000011">
    <property type="protein sequence ID" value="KAK1408150.1"/>
    <property type="molecule type" value="Genomic_DNA"/>
</dbReference>
<name>A0AAD8NAF4_TARER</name>
<dbReference type="InterPro" id="IPR002036">
    <property type="entry name" value="YbeY"/>
</dbReference>
<accession>A0AAD8NAF4</accession>
<dbReference type="Proteomes" id="UP001229421">
    <property type="component" value="Unassembled WGS sequence"/>
</dbReference>
<organism evidence="1 2">
    <name type="scientific">Tagetes erecta</name>
    <name type="common">African marigold</name>
    <dbReference type="NCBI Taxonomy" id="13708"/>
    <lineage>
        <taxon>Eukaryota</taxon>
        <taxon>Viridiplantae</taxon>
        <taxon>Streptophyta</taxon>
        <taxon>Embryophyta</taxon>
        <taxon>Tracheophyta</taxon>
        <taxon>Spermatophyta</taxon>
        <taxon>Magnoliopsida</taxon>
        <taxon>eudicotyledons</taxon>
        <taxon>Gunneridae</taxon>
        <taxon>Pentapetalae</taxon>
        <taxon>asterids</taxon>
        <taxon>campanulids</taxon>
        <taxon>Asterales</taxon>
        <taxon>Asteraceae</taxon>
        <taxon>Asteroideae</taxon>
        <taxon>Heliantheae alliance</taxon>
        <taxon>Tageteae</taxon>
        <taxon>Tagetes</taxon>
    </lineage>
</organism>
<dbReference type="GO" id="GO:0004222">
    <property type="term" value="F:metalloendopeptidase activity"/>
    <property type="evidence" value="ECO:0007669"/>
    <property type="project" value="InterPro"/>
</dbReference>
<dbReference type="SUPFAM" id="SSF56784">
    <property type="entry name" value="HAD-like"/>
    <property type="match status" value="1"/>
</dbReference>
<dbReference type="Pfam" id="PF08282">
    <property type="entry name" value="Hydrolase_3"/>
    <property type="match status" value="1"/>
</dbReference>
<dbReference type="InterPro" id="IPR036412">
    <property type="entry name" value="HAD-like_sf"/>
</dbReference>
<dbReference type="GO" id="GO:0006364">
    <property type="term" value="P:rRNA processing"/>
    <property type="evidence" value="ECO:0007669"/>
    <property type="project" value="InterPro"/>
</dbReference>
<evidence type="ECO:0000313" key="2">
    <source>
        <dbReference type="Proteomes" id="UP001229421"/>
    </source>
</evidence>
<keyword evidence="2" id="KW-1185">Reference proteome</keyword>
<reference evidence="1" key="1">
    <citation type="journal article" date="2023" name="bioRxiv">
        <title>Improved chromosome-level genome assembly for marigold (Tagetes erecta).</title>
        <authorList>
            <person name="Jiang F."/>
            <person name="Yuan L."/>
            <person name="Wang S."/>
            <person name="Wang H."/>
            <person name="Xu D."/>
            <person name="Wang A."/>
            <person name="Fan W."/>
        </authorList>
    </citation>
    <scope>NUCLEOTIDE SEQUENCE</scope>
    <source>
        <strain evidence="1">WSJ</strain>
        <tissue evidence="1">Leaf</tissue>
    </source>
</reference>
<dbReference type="PANTHER" id="PTHR46986:SF1">
    <property type="entry name" value="ENDORIBONUCLEASE YBEY, CHLOROPLASTIC"/>
    <property type="match status" value="1"/>
</dbReference>
<dbReference type="AlphaFoldDB" id="A0AAD8NAF4"/>
<gene>
    <name evidence="1" type="ORF">QVD17_39784</name>
</gene>
<proteinExistence type="predicted"/>
<protein>
    <submittedName>
        <fullName evidence="1">Uncharacterized protein</fullName>
    </submittedName>
</protein>
<sequence>MRPLSKHWHICLKSCHLAVQLFNGQFNGENDIEMHEMASLGITLSNGAKKTKVVANIIDLSNDEAGVAKVIYRRCQTLVVRLEE</sequence>
<dbReference type="InterPro" id="IPR023214">
    <property type="entry name" value="HAD_sf"/>
</dbReference>
<comment type="caution">
    <text evidence="1">The sequence shown here is derived from an EMBL/GenBank/DDBJ whole genome shotgun (WGS) entry which is preliminary data.</text>
</comment>
<evidence type="ECO:0000313" key="1">
    <source>
        <dbReference type="EMBL" id="KAK1408150.1"/>
    </source>
</evidence>
<dbReference type="Gene3D" id="3.40.50.1000">
    <property type="entry name" value="HAD superfamily/HAD-like"/>
    <property type="match status" value="1"/>
</dbReference>